<dbReference type="Gene3D" id="3.10.450.50">
    <property type="match status" value="1"/>
</dbReference>
<reference evidence="2 3" key="1">
    <citation type="submission" date="2020-07" db="EMBL/GenBank/DDBJ databases">
        <title>Comparative genomics of pyrophilous fungi reveals a link between fire events and developmental genes.</title>
        <authorList>
            <consortium name="DOE Joint Genome Institute"/>
            <person name="Steindorff A.S."/>
            <person name="Carver A."/>
            <person name="Calhoun S."/>
            <person name="Stillman K."/>
            <person name="Liu H."/>
            <person name="Lipzen A."/>
            <person name="Pangilinan J."/>
            <person name="Labutti K."/>
            <person name="Bruns T.D."/>
            <person name="Grigoriev I.V."/>
        </authorList>
    </citation>
    <scope>NUCLEOTIDE SEQUENCE [LARGE SCALE GENOMIC DNA]</scope>
    <source>
        <strain evidence="2 3">CBS 144469</strain>
    </source>
</reference>
<dbReference type="InterPro" id="IPR032710">
    <property type="entry name" value="NTF2-like_dom_sf"/>
</dbReference>
<dbReference type="SUPFAM" id="SSF54427">
    <property type="entry name" value="NTF2-like"/>
    <property type="match status" value="1"/>
</dbReference>
<keyword evidence="2" id="KW-0378">Hydrolase</keyword>
<dbReference type="GO" id="GO:0016787">
    <property type="term" value="F:hydrolase activity"/>
    <property type="evidence" value="ECO:0007669"/>
    <property type="project" value="UniProtKB-KW"/>
</dbReference>
<keyword evidence="3" id="KW-1185">Reference proteome</keyword>
<evidence type="ECO:0000313" key="3">
    <source>
        <dbReference type="Proteomes" id="UP000521943"/>
    </source>
</evidence>
<dbReference type="GO" id="GO:0030638">
    <property type="term" value="P:polyketide metabolic process"/>
    <property type="evidence" value="ECO:0007669"/>
    <property type="project" value="InterPro"/>
</dbReference>
<gene>
    <name evidence="2" type="ORF">DFP72DRAFT_1145394</name>
</gene>
<dbReference type="Proteomes" id="UP000521943">
    <property type="component" value="Unassembled WGS sequence"/>
</dbReference>
<evidence type="ECO:0000259" key="1">
    <source>
        <dbReference type="Pfam" id="PF12680"/>
    </source>
</evidence>
<dbReference type="EMBL" id="JACGCI010000007">
    <property type="protein sequence ID" value="KAF6762838.1"/>
    <property type="molecule type" value="Genomic_DNA"/>
</dbReference>
<evidence type="ECO:0000313" key="2">
    <source>
        <dbReference type="EMBL" id="KAF6762838.1"/>
    </source>
</evidence>
<name>A0A8H6ICA2_9AGAR</name>
<organism evidence="2 3">
    <name type="scientific">Ephemerocybe angulata</name>
    <dbReference type="NCBI Taxonomy" id="980116"/>
    <lineage>
        <taxon>Eukaryota</taxon>
        <taxon>Fungi</taxon>
        <taxon>Dikarya</taxon>
        <taxon>Basidiomycota</taxon>
        <taxon>Agaricomycotina</taxon>
        <taxon>Agaricomycetes</taxon>
        <taxon>Agaricomycetidae</taxon>
        <taxon>Agaricales</taxon>
        <taxon>Agaricineae</taxon>
        <taxon>Psathyrellaceae</taxon>
        <taxon>Ephemerocybe</taxon>
    </lineage>
</organism>
<dbReference type="AlphaFoldDB" id="A0A8H6ICA2"/>
<dbReference type="OrthoDB" id="5440at2759"/>
<protein>
    <submittedName>
        <fullName evidence="2">Dienelactone hydrolase</fullName>
    </submittedName>
</protein>
<dbReference type="InterPro" id="IPR009959">
    <property type="entry name" value="Cyclase_SnoaL-like"/>
</dbReference>
<dbReference type="Pfam" id="PF12680">
    <property type="entry name" value="SnoaL_2"/>
    <property type="match status" value="1"/>
</dbReference>
<feature type="domain" description="SnoaL-like" evidence="1">
    <location>
        <begin position="228"/>
        <end position="337"/>
    </location>
</feature>
<comment type="caution">
    <text evidence="2">The sequence shown here is derived from an EMBL/GenBank/DDBJ whole genome shotgun (WGS) entry which is preliminary data.</text>
</comment>
<dbReference type="PANTHER" id="PTHR38436:SF3">
    <property type="entry name" value="CARBOXYMETHYLENEBUTENOLIDASE-RELATED"/>
    <property type="match status" value="1"/>
</dbReference>
<accession>A0A8H6ICA2</accession>
<dbReference type="PANTHER" id="PTHR38436">
    <property type="entry name" value="POLYKETIDE CYCLASE SNOAL-LIKE DOMAIN"/>
    <property type="match status" value="1"/>
</dbReference>
<sequence length="408" mass="44828">MAPPVVYDPNCPEEMPVPLPNAPIRRVTDVLSVQPPLSRRGHGPGIVMFLPDDVPAAGGQKLLDPGPVQKWAEEGFAVAFATARPDLNVPQILVDALNALIDLGDILDIKAKLAIIVYDELVIDQVYRASLGDERFACMIGYGTAPSVEIASTLPLLLHILHSYSTQAQSSIEAHLYPVSSASFVLPDSSAYDPGSAALAHSRSLVFLRKHLGGPHFDLEKIWEEHTYFEFASRSVAKTMGTMVAEPYVNHIPTMSGGVGRENLTRFYRDHFIFSNPADARLEVVSRTVGPDRVVDEFVYHITHDKQVDWLLPGVPETHKKLAIPMLAVVNIRGDRLYNEHIWWDQATVLKQAGILPTYVPYPTPEGNVHFLRLPVAGAELAEMLVDESKGRSNAMLGEGWGVVRNAA</sequence>
<dbReference type="InterPro" id="IPR037401">
    <property type="entry name" value="SnoaL-like"/>
</dbReference>
<proteinExistence type="predicted"/>